<dbReference type="Pfam" id="PF00378">
    <property type="entry name" value="ECH_1"/>
    <property type="match status" value="1"/>
</dbReference>
<dbReference type="PROSITE" id="PS00166">
    <property type="entry name" value="ENOYL_COA_HYDRATASE"/>
    <property type="match status" value="1"/>
</dbReference>
<dbReference type="Proteomes" id="UP001236014">
    <property type="component" value="Chromosome"/>
</dbReference>
<proteinExistence type="inferred from homology"/>
<dbReference type="GO" id="GO:0016829">
    <property type="term" value="F:lyase activity"/>
    <property type="evidence" value="ECO:0007669"/>
    <property type="project" value="UniProtKB-KW"/>
</dbReference>
<dbReference type="PANTHER" id="PTHR11941:SF169">
    <property type="entry name" value="(7AS)-7A-METHYL-1,5-DIOXO-2,3,5,6,7,7A-HEXAHYDRO-1H-INDENE-CARBOXYL-COA HYDROLASE"/>
    <property type="match status" value="1"/>
</dbReference>
<evidence type="ECO:0000313" key="5">
    <source>
        <dbReference type="EMBL" id="WIX77529.1"/>
    </source>
</evidence>
<dbReference type="InterPro" id="IPR029045">
    <property type="entry name" value="ClpP/crotonase-like_dom_sf"/>
</dbReference>
<dbReference type="InterPro" id="IPR001753">
    <property type="entry name" value="Enoyl-CoA_hydra/iso"/>
</dbReference>
<comment type="similarity">
    <text evidence="1 4">Belongs to the enoyl-CoA hydratase/isomerase family.</text>
</comment>
<reference evidence="5 6" key="1">
    <citation type="submission" date="2023-06" db="EMBL/GenBank/DDBJ databases">
        <authorList>
            <person name="Oyuntsetseg B."/>
            <person name="Kim S.B."/>
        </authorList>
    </citation>
    <scope>NUCLEOTIDE SEQUENCE [LARGE SCALE GENOMIC DNA]</scope>
    <source>
        <strain evidence="5 6">2-15</strain>
    </source>
</reference>
<dbReference type="InterPro" id="IPR018376">
    <property type="entry name" value="Enoyl-CoA_hyd/isom_CS"/>
</dbReference>
<organism evidence="5 6">
    <name type="scientific">Amycolatopsis carbonis</name>
    <dbReference type="NCBI Taxonomy" id="715471"/>
    <lineage>
        <taxon>Bacteria</taxon>
        <taxon>Bacillati</taxon>
        <taxon>Actinomycetota</taxon>
        <taxon>Actinomycetes</taxon>
        <taxon>Pseudonocardiales</taxon>
        <taxon>Pseudonocardiaceae</taxon>
        <taxon>Amycolatopsis</taxon>
    </lineage>
</organism>
<dbReference type="SUPFAM" id="SSF52096">
    <property type="entry name" value="ClpP/crotonase"/>
    <property type="match status" value="1"/>
</dbReference>
<keyword evidence="3" id="KW-0456">Lyase</keyword>
<dbReference type="GO" id="GO:0006635">
    <property type="term" value="P:fatty acid beta-oxidation"/>
    <property type="evidence" value="ECO:0007669"/>
    <property type="project" value="TreeGrafter"/>
</dbReference>
<sequence>MPQLFLTRDGSEGAAVAVLTLHNPPQNRIGVPMTTELLAAVDEITGSGARAVVLRAEGPDFSYGGDIVPWEGQDVRELRASFELFLRAFNAFEQLPVPVIAAVHGLCFGGGFELALRADVLFAGESARFGHPEQTLGIVTLLGGIHRVAARAGRARAMEWALTSEPVPAAVLADAGVVNRVVPDEQVFAEALAFARRVAQGPTRAHAVHKALLRTWAVGGTAAADQVLFDLSMPLFETDDARRGLASAITAYKAGRPRPVLTFDGH</sequence>
<dbReference type="PANTHER" id="PTHR11941">
    <property type="entry name" value="ENOYL-COA HYDRATASE-RELATED"/>
    <property type="match status" value="1"/>
</dbReference>
<accession>A0A9Y2MW27</accession>
<dbReference type="RefSeq" id="WP_285968270.1">
    <property type="nucleotide sequence ID" value="NZ_CP127294.1"/>
</dbReference>
<dbReference type="CDD" id="cd06558">
    <property type="entry name" value="crotonase-like"/>
    <property type="match status" value="1"/>
</dbReference>
<keyword evidence="6" id="KW-1185">Reference proteome</keyword>
<dbReference type="EMBL" id="CP127294">
    <property type="protein sequence ID" value="WIX77529.1"/>
    <property type="molecule type" value="Genomic_DNA"/>
</dbReference>
<evidence type="ECO:0000256" key="1">
    <source>
        <dbReference type="ARBA" id="ARBA00005254"/>
    </source>
</evidence>
<evidence type="ECO:0000256" key="2">
    <source>
        <dbReference type="ARBA" id="ARBA00023098"/>
    </source>
</evidence>
<evidence type="ECO:0000313" key="6">
    <source>
        <dbReference type="Proteomes" id="UP001236014"/>
    </source>
</evidence>
<name>A0A9Y2MW27_9PSEU</name>
<gene>
    <name evidence="5" type="ORF">QRX50_39995</name>
</gene>
<dbReference type="Gene3D" id="3.90.226.10">
    <property type="entry name" value="2-enoyl-CoA Hydratase, Chain A, domain 1"/>
    <property type="match status" value="1"/>
</dbReference>
<evidence type="ECO:0000256" key="3">
    <source>
        <dbReference type="ARBA" id="ARBA00023239"/>
    </source>
</evidence>
<protein>
    <submittedName>
        <fullName evidence="5">Enoyl-CoA hydratase/isomerase family protein</fullName>
    </submittedName>
</protein>
<evidence type="ECO:0000256" key="4">
    <source>
        <dbReference type="RuleBase" id="RU003707"/>
    </source>
</evidence>
<dbReference type="AlphaFoldDB" id="A0A9Y2MW27"/>
<dbReference type="KEGG" id="acab:QRX50_39995"/>
<keyword evidence="2" id="KW-0443">Lipid metabolism</keyword>